<feature type="chain" id="PRO_5013418850" description="Maltodextrin-binding protein" evidence="5">
    <location>
        <begin position="31"/>
        <end position="410"/>
    </location>
</feature>
<comment type="similarity">
    <text evidence="1 5">Belongs to the bacterial solute-binding protein 1 family.</text>
</comment>
<keyword evidence="5" id="KW-0472">Membrane</keyword>
<keyword evidence="9" id="KW-1185">Reference proteome</keyword>
<dbReference type="InterPro" id="IPR006060">
    <property type="entry name" value="Maltose/Cyclodextrin-bd"/>
</dbReference>
<comment type="caution">
    <text evidence="7">The sequence shown here is derived from an EMBL/GenBank/DDBJ whole genome shotgun (WGS) entry which is preliminary data.</text>
</comment>
<dbReference type="STRING" id="1765683.B2M26_13705"/>
<dbReference type="InterPro" id="IPR006059">
    <property type="entry name" value="SBP"/>
</dbReference>
<feature type="signal peptide" evidence="5">
    <location>
        <begin position="1"/>
        <end position="30"/>
    </location>
</feature>
<evidence type="ECO:0000256" key="4">
    <source>
        <dbReference type="ARBA" id="ARBA00022729"/>
    </source>
</evidence>
<dbReference type="GO" id="GO:1901982">
    <property type="term" value="F:maltose binding"/>
    <property type="evidence" value="ECO:0007669"/>
    <property type="project" value="TreeGrafter"/>
</dbReference>
<evidence type="ECO:0000313" key="7">
    <source>
        <dbReference type="EMBL" id="OPG15197.1"/>
    </source>
</evidence>
<organism evidence="7 9">
    <name type="scientific">Ferroacidibacillus organovorans</name>
    <dbReference type="NCBI Taxonomy" id="1765683"/>
    <lineage>
        <taxon>Bacteria</taxon>
        <taxon>Bacillati</taxon>
        <taxon>Bacillota</taxon>
        <taxon>Bacilli</taxon>
        <taxon>Bacillales</taxon>
        <taxon>Alicyclobacillaceae</taxon>
        <taxon>Ferroacidibacillus</taxon>
    </lineage>
</organism>
<evidence type="ECO:0000256" key="3">
    <source>
        <dbReference type="ARBA" id="ARBA00022597"/>
    </source>
</evidence>
<dbReference type="CDD" id="cd13586">
    <property type="entry name" value="PBP2_Maltose_binding_like"/>
    <property type="match status" value="1"/>
</dbReference>
<dbReference type="PANTHER" id="PTHR30061:SF50">
    <property type="entry name" value="MALTOSE_MALTODEXTRIN-BINDING PERIPLASMIC PROTEIN"/>
    <property type="match status" value="1"/>
</dbReference>
<comment type="subcellular location">
    <subcellularLocation>
        <location evidence="5">Cell membrane</location>
        <topology evidence="5">Lipid-anchor</topology>
    </subcellularLocation>
</comment>
<evidence type="ECO:0000313" key="6">
    <source>
        <dbReference type="EMBL" id="OAG95204.1"/>
    </source>
</evidence>
<dbReference type="AlphaFoldDB" id="A0A162U5J8"/>
<dbReference type="OrthoDB" id="9795467at2"/>
<protein>
    <recommendedName>
        <fullName evidence="5">Maltodextrin-binding protein</fullName>
    </recommendedName>
</protein>
<dbReference type="Proteomes" id="UP000190229">
    <property type="component" value="Unassembled WGS sequence"/>
</dbReference>
<reference evidence="6 8" key="1">
    <citation type="submission" date="2016-02" db="EMBL/GenBank/DDBJ databases">
        <title>Draft genome sequence of Acidibacillus ferrooxidans SLC66.</title>
        <authorList>
            <person name="Oliveira G."/>
            <person name="Nancucheo I."/>
            <person name="Dall'Agnol H."/>
            <person name="Johnson B."/>
            <person name="Oliveira R."/>
            <person name="Nunes G.L."/>
            <person name="Tzotzos G."/>
            <person name="Orellana S.C."/>
            <person name="Salim A.C."/>
            <person name="Araujo F.M."/>
        </authorList>
    </citation>
    <scope>NUCLEOTIDE SEQUENCE [LARGE SCALE GENOMIC DNA]</scope>
    <source>
        <strain evidence="6 8">SLC66</strain>
    </source>
</reference>
<sequence>MKRLNKVTSVALALGTAGTLLASVSGGAFAATRHDSLPTGQHITVFSHLTPQEQSVMQKLANVWGKQTGNTVTVVQDNSSFQNFATASRSGKGPDIELGIPQDNLGTFAIEGVMAPVPTGLINTKDYIAPSIQAGTIGGKLYGIPLSSETYGLFYNKKIIKTPPKTWAQFISEAKAHGFAYDINNFYYSYAFLGGMGGYVFGNNHGVANVGQIGLDNAGSIKGLSIIKSFVSQYHFMPASITGDIAKSLFQNGKSAFYISGPWDVTSLLQAHVNFGIEPLPLLPNGKHPVTFEGFQEMIVNARSHNQALDWNLVRFISQHAAAQELAVGDRIPVLIKDVHSKMVSSNPYAYPFAIAAQYGVPMPNVPQMQAVWTPAGNALGFVTKGQESPAVAAHNMVKQILQGESIMGN</sequence>
<keyword evidence="3 5" id="KW-0762">Sugar transport</keyword>
<dbReference type="Proteomes" id="UP000077421">
    <property type="component" value="Unassembled WGS sequence"/>
</dbReference>
<evidence type="ECO:0000313" key="8">
    <source>
        <dbReference type="Proteomes" id="UP000077421"/>
    </source>
</evidence>
<name>A0A162U5J8_9BACL</name>
<keyword evidence="5" id="KW-1003">Cell membrane</keyword>
<dbReference type="GO" id="GO:0015768">
    <property type="term" value="P:maltose transport"/>
    <property type="evidence" value="ECO:0007669"/>
    <property type="project" value="TreeGrafter"/>
</dbReference>
<evidence type="ECO:0000256" key="1">
    <source>
        <dbReference type="ARBA" id="ARBA00008520"/>
    </source>
</evidence>
<keyword evidence="2 5" id="KW-0813">Transport</keyword>
<dbReference type="PANTHER" id="PTHR30061">
    <property type="entry name" value="MALTOSE-BINDING PERIPLASMIC PROTEIN"/>
    <property type="match status" value="1"/>
</dbReference>
<accession>A0A162U5J8</accession>
<dbReference type="EMBL" id="LSUQ01000003">
    <property type="protein sequence ID" value="OAG95204.1"/>
    <property type="molecule type" value="Genomic_DNA"/>
</dbReference>
<dbReference type="GO" id="GO:0055052">
    <property type="term" value="C:ATP-binding cassette (ABC) transporter complex, substrate-binding subunit-containing"/>
    <property type="evidence" value="ECO:0007669"/>
    <property type="project" value="TreeGrafter"/>
</dbReference>
<dbReference type="Gene3D" id="3.40.190.10">
    <property type="entry name" value="Periplasmic binding protein-like II"/>
    <property type="match status" value="2"/>
</dbReference>
<evidence type="ECO:0000256" key="2">
    <source>
        <dbReference type="ARBA" id="ARBA00022448"/>
    </source>
</evidence>
<dbReference type="Pfam" id="PF13416">
    <property type="entry name" value="SBP_bac_8"/>
    <property type="match status" value="1"/>
</dbReference>
<reference evidence="7 9" key="2">
    <citation type="submission" date="2017-02" db="EMBL/GenBank/DDBJ databases">
        <title>Draft genome of Acidibacillus ferrooxidans Huett2.</title>
        <authorList>
            <person name="Schopf S."/>
        </authorList>
    </citation>
    <scope>NUCLEOTIDE SEQUENCE [LARGE SCALE GENOMIC DNA]</scope>
    <source>
        <strain evidence="7 9">Huett2</strain>
    </source>
</reference>
<proteinExistence type="inferred from homology"/>
<evidence type="ECO:0000256" key="5">
    <source>
        <dbReference type="RuleBase" id="RU365005"/>
    </source>
</evidence>
<dbReference type="GO" id="GO:0042956">
    <property type="term" value="P:maltodextrin transmembrane transport"/>
    <property type="evidence" value="ECO:0007669"/>
    <property type="project" value="TreeGrafter"/>
</dbReference>
<keyword evidence="4 5" id="KW-0732">Signal</keyword>
<dbReference type="PRINTS" id="PR00181">
    <property type="entry name" value="MALTOSEBP"/>
</dbReference>
<dbReference type="EMBL" id="MWPS01000043">
    <property type="protein sequence ID" value="OPG15197.1"/>
    <property type="molecule type" value="Genomic_DNA"/>
</dbReference>
<dbReference type="GO" id="GO:0015144">
    <property type="term" value="F:carbohydrate transmembrane transporter activity"/>
    <property type="evidence" value="ECO:0007669"/>
    <property type="project" value="InterPro"/>
</dbReference>
<gene>
    <name evidence="6" type="ORF">AYW79_01845</name>
    <name evidence="7" type="ORF">B2M26_13705</name>
</gene>
<dbReference type="SUPFAM" id="SSF53850">
    <property type="entry name" value="Periplasmic binding protein-like II"/>
    <property type="match status" value="1"/>
</dbReference>
<evidence type="ECO:0000313" key="9">
    <source>
        <dbReference type="Proteomes" id="UP000190229"/>
    </source>
</evidence>
<keyword evidence="5" id="KW-0449">Lipoprotein</keyword>
<dbReference type="RefSeq" id="WP_067560926.1">
    <property type="nucleotide sequence ID" value="NZ_LSUQ01000003.1"/>
</dbReference>